<name>E1R6Y3_SEDSS</name>
<dbReference type="PROSITE" id="PS50943">
    <property type="entry name" value="HTH_CROC1"/>
    <property type="match status" value="1"/>
</dbReference>
<dbReference type="SUPFAM" id="SSF47413">
    <property type="entry name" value="lambda repressor-like DNA-binding domains"/>
    <property type="match status" value="1"/>
</dbReference>
<dbReference type="OrthoDB" id="337567at2"/>
<dbReference type="AlphaFoldDB" id="E1R6Y3"/>
<dbReference type="HOGENOM" id="CLU_066192_18_0_12"/>
<evidence type="ECO:0000313" key="2">
    <source>
        <dbReference type="EMBL" id="ADK81310.1"/>
    </source>
</evidence>
<dbReference type="Pfam" id="PF01381">
    <property type="entry name" value="HTH_3"/>
    <property type="match status" value="1"/>
</dbReference>
<dbReference type="Proteomes" id="UP000002318">
    <property type="component" value="Chromosome"/>
</dbReference>
<keyword evidence="3" id="KW-1185">Reference proteome</keyword>
<feature type="domain" description="HTH cro/C1-type" evidence="1">
    <location>
        <begin position="37"/>
        <end position="95"/>
    </location>
</feature>
<accession>E1R6Y3</accession>
<dbReference type="InterPro" id="IPR001387">
    <property type="entry name" value="Cro/C1-type_HTH"/>
</dbReference>
<evidence type="ECO:0000313" key="3">
    <source>
        <dbReference type="Proteomes" id="UP000002318"/>
    </source>
</evidence>
<protein>
    <submittedName>
        <fullName evidence="2">Transcriptional regulator, XRE family</fullName>
    </submittedName>
</protein>
<dbReference type="InterPro" id="IPR010982">
    <property type="entry name" value="Lambda_DNA-bd_dom_sf"/>
</dbReference>
<dbReference type="CDD" id="cd00093">
    <property type="entry name" value="HTH_XRE"/>
    <property type="match status" value="1"/>
</dbReference>
<sequence>MMETVSFNDFKKEALNDPEVRKEYETLKPDYELRKRLIELRLQAGLTQEELAKRLHTQKSNISRIENVNTKNSPRLSTIEDYARAVGYNIKIDFIPTS</sequence>
<reference evidence="2 3" key="1">
    <citation type="journal article" date="2010" name="Stand. Genomic Sci.">
        <title>Complete genome sequence of Spirochaeta smaragdinae type strain (SEBR 4228).</title>
        <authorList>
            <person name="Mavromatis K."/>
            <person name="Yasawong M."/>
            <person name="Chertkov O."/>
            <person name="Lapidus A."/>
            <person name="Lucas S."/>
            <person name="Nolan M."/>
            <person name="Del Rio T.G."/>
            <person name="Tice H."/>
            <person name="Cheng J.F."/>
            <person name="Pitluck S."/>
            <person name="Liolios K."/>
            <person name="Ivanova N."/>
            <person name="Tapia R."/>
            <person name="Han C."/>
            <person name="Bruce D."/>
            <person name="Goodwin L."/>
            <person name="Pati A."/>
            <person name="Chen A."/>
            <person name="Palaniappan K."/>
            <person name="Land M."/>
            <person name="Hauser L."/>
            <person name="Chang Y.J."/>
            <person name="Jeffries C.D."/>
            <person name="Detter J.C."/>
            <person name="Rohde M."/>
            <person name="Brambilla E."/>
            <person name="Spring S."/>
            <person name="Goker M."/>
            <person name="Sikorski J."/>
            <person name="Woyke T."/>
            <person name="Bristow J."/>
            <person name="Eisen J.A."/>
            <person name="Markowitz V."/>
            <person name="Hugenholtz P."/>
            <person name="Klenk H.P."/>
            <person name="Kyrpides N.C."/>
        </authorList>
    </citation>
    <scope>NUCLEOTIDE SEQUENCE [LARGE SCALE GENOMIC DNA]</scope>
    <source>
        <strain evidence="3">DSM 11293 / JCM 15392 / SEBR 4228</strain>
    </source>
</reference>
<organism evidence="2 3">
    <name type="scientific">Sediminispirochaeta smaragdinae (strain DSM 11293 / JCM 15392 / SEBR 4228)</name>
    <name type="common">Spirochaeta smaragdinae</name>
    <dbReference type="NCBI Taxonomy" id="573413"/>
    <lineage>
        <taxon>Bacteria</taxon>
        <taxon>Pseudomonadati</taxon>
        <taxon>Spirochaetota</taxon>
        <taxon>Spirochaetia</taxon>
        <taxon>Spirochaetales</taxon>
        <taxon>Spirochaetaceae</taxon>
        <taxon>Sediminispirochaeta</taxon>
    </lineage>
</organism>
<dbReference type="Gene3D" id="1.10.260.40">
    <property type="entry name" value="lambda repressor-like DNA-binding domains"/>
    <property type="match status" value="1"/>
</dbReference>
<dbReference type="KEGG" id="ssm:Spirs_2190"/>
<dbReference type="EMBL" id="CP002116">
    <property type="protein sequence ID" value="ADK81310.1"/>
    <property type="molecule type" value="Genomic_DNA"/>
</dbReference>
<dbReference type="eggNOG" id="COG1396">
    <property type="taxonomic scope" value="Bacteria"/>
</dbReference>
<dbReference type="SMART" id="SM00530">
    <property type="entry name" value="HTH_XRE"/>
    <property type="match status" value="1"/>
</dbReference>
<proteinExistence type="predicted"/>
<gene>
    <name evidence="2" type="ordered locus">Spirs_2190</name>
</gene>
<dbReference type="GO" id="GO:0003677">
    <property type="term" value="F:DNA binding"/>
    <property type="evidence" value="ECO:0007669"/>
    <property type="project" value="InterPro"/>
</dbReference>
<evidence type="ECO:0000259" key="1">
    <source>
        <dbReference type="PROSITE" id="PS50943"/>
    </source>
</evidence>
<dbReference type="STRING" id="573413.Spirs_2190"/>
<dbReference type="RefSeq" id="WP_013254773.1">
    <property type="nucleotide sequence ID" value="NC_014364.1"/>
</dbReference>